<name>A0A2N6SG66_9BACL</name>
<evidence type="ECO:0000256" key="2">
    <source>
        <dbReference type="SAM" id="MobiDB-lite"/>
    </source>
</evidence>
<gene>
    <name evidence="4" type="ORF">CJ218_03195</name>
</gene>
<dbReference type="OrthoDB" id="5240606at2"/>
<keyword evidence="1" id="KW-0677">Repeat</keyword>
<dbReference type="EMBL" id="PNGT01000002">
    <property type="protein sequence ID" value="PMC52911.1"/>
    <property type="molecule type" value="Genomic_DNA"/>
</dbReference>
<reference evidence="4 5" key="1">
    <citation type="submission" date="2017-09" db="EMBL/GenBank/DDBJ databases">
        <title>Bacterial strain isolated from the female urinary microbiota.</title>
        <authorList>
            <person name="Thomas-White K."/>
            <person name="Kumar N."/>
            <person name="Forster S."/>
            <person name="Putonti C."/>
            <person name="Lawley T."/>
            <person name="Wolfe A.J."/>
        </authorList>
    </citation>
    <scope>NUCLEOTIDE SEQUENCE [LARGE SCALE GENOMIC DNA]</scope>
    <source>
        <strain evidence="4 5">UMB0186</strain>
    </source>
</reference>
<evidence type="ECO:0000259" key="3">
    <source>
        <dbReference type="Pfam" id="PF06458"/>
    </source>
</evidence>
<sequence>MFRKLIKKEDIMQKCRKICIVLFSVFYLIFSPVASVFALENNQSISNKEEADKKENKNQITSPNNSAIIGSKNEQTEKPKQETGSPPVSKEPTITNVTVTGDIDKDARGVDFFKKIQINLIGENLTDNNFLTKEGLHWSDKTTVELIKGVENGFINSDTYLGKQNNPTTSVKAYSMNVGDSGRISYVGKTKSGVDLDLIWTVTGNDSADWKKNSGYYSSSRPTGLAFTGEQSIPNTTGNSIVVLYTEANTLGLHYKIVKHGTLDEQPVILSFISTDIDAAQGVQTDLANIVELIPKESGLKKSTDGVIYDATPKMMSLNGSSDLPKGGYLGAGFLSSFNYTFYSPAPPRFNNSYDYALGVRYDIFGSSLQADILTRITQHIRVKYVDSSGKELKKEEHYSGFTDKSYKVDSINIPKYRLVNIDKNVIDKNNPIITFVYQPEHKVTLHFVDEQGTKVQESKTFTVLEGQTISYTPNSMDGFITPNKLKQIAVKDVDYQFVYKKVPKQEQKPSEGTKNPVKKTPKREVNKQNTGNGVVSNIVPFVTNRSSAKKTIYVEESPVFKNTPSIQSSSHNVSYNTKETGVQEKKDPFLENTGMTQEDKKKFLNYIHEVAKDARTKYGNDQNKINHAIANAIAYSIYHNNFLQKSTNDFGEKPRNLSEDVEELLKKIYTDNKYSIDFPHLAMPLATAEKSVWYKELGKFIAGSSPLSIVGITPSDTFFQANSLLGDELTIIDDKDLITDMDAYVLKYHPKFKDLPLNERIEKYYSTDNLNKKREEYYKEVLELKSEGTGANNYSTILKFGSMFTFAALGLFLLNIKNGISDFLKTPRKMIKEIIIPSLVNNIKEFIKEFKKNPLAYIGNKIFAPLGNFVVGATLTTMSVVTFTANKINNKIIKPIVNRVVKPIYNAVIRPISSFVYNKVAKPIYNNVVKPVYNKVIKPVVKWGYTKIVKPVYNNVVKPVIKWGYNNVIKPAYNYVVKPIYNNIIKPVAKWGYTNIVKPVYNNVVRPIYNNIFKPVYNNIFEPVYNKVAKPFVEPIYNKVFKPAGNWMLDKYNKTSNWISDKYNKVKNWF</sequence>
<evidence type="ECO:0000256" key="1">
    <source>
        <dbReference type="ARBA" id="ARBA00022737"/>
    </source>
</evidence>
<protein>
    <recommendedName>
        <fullName evidence="3">MucBP domain-containing protein</fullName>
    </recommendedName>
</protein>
<dbReference type="Gene3D" id="3.10.20.320">
    <property type="entry name" value="Putative peptidoglycan bound protein (lpxtg motif)"/>
    <property type="match status" value="1"/>
</dbReference>
<accession>A0A2N6SG66</accession>
<dbReference type="PANTHER" id="PTHR21698:SF4">
    <property type="entry name" value="PROTEIN (PUTATIVE)-RELATED"/>
    <property type="match status" value="1"/>
</dbReference>
<dbReference type="InterPro" id="IPR009459">
    <property type="entry name" value="MucBP_dom"/>
</dbReference>
<feature type="region of interest" description="Disordered" evidence="2">
    <location>
        <begin position="48"/>
        <end position="94"/>
    </location>
</feature>
<organism evidence="4 5">
    <name type="scientific">Gemella sanguinis</name>
    <dbReference type="NCBI Taxonomy" id="84135"/>
    <lineage>
        <taxon>Bacteria</taxon>
        <taxon>Bacillati</taxon>
        <taxon>Bacillota</taxon>
        <taxon>Bacilli</taxon>
        <taxon>Bacillales</taxon>
        <taxon>Gemellaceae</taxon>
        <taxon>Gemella</taxon>
    </lineage>
</organism>
<feature type="compositionally biased region" description="Polar residues" evidence="2">
    <location>
        <begin position="59"/>
        <end position="68"/>
    </location>
</feature>
<evidence type="ECO:0000313" key="5">
    <source>
        <dbReference type="Proteomes" id="UP000235670"/>
    </source>
</evidence>
<feature type="region of interest" description="Disordered" evidence="2">
    <location>
        <begin position="505"/>
        <end position="533"/>
    </location>
</feature>
<feature type="domain" description="MucBP" evidence="3">
    <location>
        <begin position="443"/>
        <end position="504"/>
    </location>
</feature>
<dbReference type="Pfam" id="PF06458">
    <property type="entry name" value="MucBP"/>
    <property type="match status" value="2"/>
</dbReference>
<feature type="compositionally biased region" description="Basic and acidic residues" evidence="2">
    <location>
        <begin position="48"/>
        <end position="57"/>
    </location>
</feature>
<proteinExistence type="predicted"/>
<feature type="domain" description="MucBP" evidence="3">
    <location>
        <begin position="381"/>
        <end position="439"/>
    </location>
</feature>
<dbReference type="Proteomes" id="UP000235670">
    <property type="component" value="Unassembled WGS sequence"/>
</dbReference>
<feature type="compositionally biased region" description="Polar residues" evidence="2">
    <location>
        <begin position="82"/>
        <end position="94"/>
    </location>
</feature>
<dbReference type="PANTHER" id="PTHR21698">
    <property type="entry name" value="PROTEIN (PUTATIVE)-RELATED"/>
    <property type="match status" value="1"/>
</dbReference>
<dbReference type="AlphaFoldDB" id="A0A2N6SG66"/>
<comment type="caution">
    <text evidence="4">The sequence shown here is derived from an EMBL/GenBank/DDBJ whole genome shotgun (WGS) entry which is preliminary data.</text>
</comment>
<evidence type="ECO:0000313" key="4">
    <source>
        <dbReference type="EMBL" id="PMC52911.1"/>
    </source>
</evidence>